<evidence type="ECO:0000256" key="6">
    <source>
        <dbReference type="ARBA" id="ARBA00023315"/>
    </source>
</evidence>
<dbReference type="PANTHER" id="PTHR43178">
    <property type="entry name" value="DIHYDROLIPOAMIDE ACETYLTRANSFERASE COMPONENT OF PYRUVATE DEHYDROGENASE COMPLEX"/>
    <property type="match status" value="1"/>
</dbReference>
<dbReference type="FunFam" id="3.30.559.10:FF:000007">
    <property type="entry name" value="Dihydrolipoamide acetyltransferase component of pyruvate dehydrogenase complex"/>
    <property type="match status" value="1"/>
</dbReference>
<dbReference type="Gene3D" id="3.30.559.10">
    <property type="entry name" value="Chloramphenicol acetyltransferase-like domain"/>
    <property type="match status" value="1"/>
</dbReference>
<sequence length="407" mass="43503">MRFEFRLPDVGEGITESELLAWHVAPGDEVQEDQTLCEIETDKATVEIPAPCSGRVEQLAAQVGQIVKVGEILAVFDAERAPAQQFSGEKHAAPAMAVTPAAAPLAQPAGPVRAAPSTRRYAHQQDVDLATVTGSGPKGRVLREDIDAAVARVARPAPTPAAAPSPAIASSPTPAGGERRWRLSGVARAMYDSMSRAAHVPQATTGFAVNAAAFEAARARLAAHTGQRISYIALLIKALIPALKAMPQFNASIDDQTLEVVEKHYYHIGFAAYTDAGLVVPVIRDAERLNVVQLSAAIDELAARARDRKLAPDDMRGATFTLSNWGSHGGQDIFGTPIINPPQVAILGMGRVRSEPVVVDDSRIEIQRRLNLVLSYDHRLIDGVTALRFMQPILATVEDPLLLLADA</sequence>
<proteinExistence type="inferred from homology"/>
<dbReference type="Pfam" id="PF02817">
    <property type="entry name" value="E3_binding"/>
    <property type="match status" value="1"/>
</dbReference>
<dbReference type="EMBL" id="CP014671">
    <property type="protein sequence ID" value="ANX02827.1"/>
    <property type="molecule type" value="Genomic_DNA"/>
</dbReference>
<dbReference type="Gene3D" id="2.40.50.100">
    <property type="match status" value="1"/>
</dbReference>
<comment type="similarity">
    <text evidence="2 7">Belongs to the 2-oxoacid dehydrogenase family.</text>
</comment>
<evidence type="ECO:0000256" key="4">
    <source>
        <dbReference type="ARBA" id="ARBA00022679"/>
    </source>
</evidence>
<dbReference type="STRING" id="1810504.PG2T_00520"/>
<feature type="region of interest" description="Disordered" evidence="8">
    <location>
        <begin position="157"/>
        <end position="179"/>
    </location>
</feature>
<dbReference type="SUPFAM" id="SSF51230">
    <property type="entry name" value="Single hybrid motif"/>
    <property type="match status" value="1"/>
</dbReference>
<dbReference type="GO" id="GO:0016407">
    <property type="term" value="F:acetyltransferase activity"/>
    <property type="evidence" value="ECO:0007669"/>
    <property type="project" value="TreeGrafter"/>
</dbReference>
<dbReference type="SUPFAM" id="SSF52777">
    <property type="entry name" value="CoA-dependent acyltransferases"/>
    <property type="match status" value="1"/>
</dbReference>
<feature type="domain" description="Peripheral subunit-binding (PSBD)" evidence="10">
    <location>
        <begin position="113"/>
        <end position="150"/>
    </location>
</feature>
<dbReference type="PROSITE" id="PS50968">
    <property type="entry name" value="BIOTINYL_LIPOYL"/>
    <property type="match status" value="1"/>
</dbReference>
<dbReference type="GO" id="GO:0005737">
    <property type="term" value="C:cytoplasm"/>
    <property type="evidence" value="ECO:0007669"/>
    <property type="project" value="TreeGrafter"/>
</dbReference>
<reference evidence="12" key="1">
    <citation type="submission" date="2016-03" db="EMBL/GenBank/DDBJ databases">
        <title>Complete genome sequence of Solimmundus cernigliae, representing a novel lineage of polycyclic aromatic hydrocarbon degraders within the Gammaproteobacteria.</title>
        <authorList>
            <person name="Singleton D.R."/>
            <person name="Dickey A.N."/>
            <person name="Scholl E.H."/>
            <person name="Wright F.A."/>
            <person name="Aitken M.D."/>
        </authorList>
    </citation>
    <scope>NUCLEOTIDE SEQUENCE [LARGE SCALE GENOMIC DNA]</scope>
    <source>
        <strain evidence="12">TR3.2</strain>
    </source>
</reference>
<comment type="subunit">
    <text evidence="3">Forms a 24-polypeptide structural core with octahedral symmetry.</text>
</comment>
<evidence type="ECO:0000259" key="9">
    <source>
        <dbReference type="PROSITE" id="PS50968"/>
    </source>
</evidence>
<dbReference type="InterPro" id="IPR003016">
    <property type="entry name" value="2-oxoA_DH_lipoyl-BS"/>
</dbReference>
<evidence type="ECO:0000256" key="3">
    <source>
        <dbReference type="ARBA" id="ARBA00011484"/>
    </source>
</evidence>
<dbReference type="InParanoid" id="A0A1B1YQ16"/>
<feature type="domain" description="Lipoyl-binding" evidence="9">
    <location>
        <begin position="2"/>
        <end position="77"/>
    </location>
</feature>
<dbReference type="Proteomes" id="UP000092952">
    <property type="component" value="Chromosome"/>
</dbReference>
<dbReference type="InterPro" id="IPR004167">
    <property type="entry name" value="PSBD"/>
</dbReference>
<evidence type="ECO:0000313" key="11">
    <source>
        <dbReference type="EMBL" id="ANX02827.1"/>
    </source>
</evidence>
<dbReference type="OrthoDB" id="9805770at2"/>
<evidence type="ECO:0000313" key="12">
    <source>
        <dbReference type="Proteomes" id="UP000092952"/>
    </source>
</evidence>
<gene>
    <name evidence="11" type="ORF">PG2T_00520</name>
</gene>
<dbReference type="Gene3D" id="4.10.320.10">
    <property type="entry name" value="E3-binding domain"/>
    <property type="match status" value="1"/>
</dbReference>
<dbReference type="PROSITE" id="PS51826">
    <property type="entry name" value="PSBD"/>
    <property type="match status" value="1"/>
</dbReference>
<dbReference type="InterPro" id="IPR050743">
    <property type="entry name" value="2-oxoacid_DH_E2_comp"/>
</dbReference>
<evidence type="ECO:0000256" key="1">
    <source>
        <dbReference type="ARBA" id="ARBA00001938"/>
    </source>
</evidence>
<dbReference type="AlphaFoldDB" id="A0A1B1YQ16"/>
<organism evidence="11 12">
    <name type="scientific">Immundisolibacter cernigliae</name>
    <dbReference type="NCBI Taxonomy" id="1810504"/>
    <lineage>
        <taxon>Bacteria</taxon>
        <taxon>Pseudomonadati</taxon>
        <taxon>Pseudomonadota</taxon>
        <taxon>Gammaproteobacteria</taxon>
        <taxon>Immundisolibacterales</taxon>
        <taxon>Immundisolibacteraceae</taxon>
        <taxon>Immundisolibacter</taxon>
    </lineage>
</organism>
<dbReference type="InterPro" id="IPR011053">
    <property type="entry name" value="Single_hybrid_motif"/>
</dbReference>
<dbReference type="KEGG" id="gbi:PG2T_00520"/>
<dbReference type="GO" id="GO:0031405">
    <property type="term" value="F:lipoic acid binding"/>
    <property type="evidence" value="ECO:0007669"/>
    <property type="project" value="TreeGrafter"/>
</dbReference>
<keyword evidence="5 7" id="KW-0450">Lipoyl</keyword>
<evidence type="ECO:0000256" key="8">
    <source>
        <dbReference type="SAM" id="MobiDB-lite"/>
    </source>
</evidence>
<dbReference type="InterPro" id="IPR001078">
    <property type="entry name" value="2-oxoacid_DH_actylTfrase"/>
</dbReference>
<evidence type="ECO:0000256" key="7">
    <source>
        <dbReference type="RuleBase" id="RU003423"/>
    </source>
</evidence>
<comment type="cofactor">
    <cofactor evidence="1 7">
        <name>(R)-lipoate</name>
        <dbReference type="ChEBI" id="CHEBI:83088"/>
    </cofactor>
</comment>
<dbReference type="SUPFAM" id="SSF47005">
    <property type="entry name" value="Peripheral subunit-binding domain of 2-oxo acid dehydrogenase complex"/>
    <property type="match status" value="1"/>
</dbReference>
<dbReference type="PROSITE" id="PS00189">
    <property type="entry name" value="LIPOYL"/>
    <property type="match status" value="1"/>
</dbReference>
<dbReference type="RefSeq" id="WP_068802341.1">
    <property type="nucleotide sequence ID" value="NZ_CP014671.1"/>
</dbReference>
<feature type="compositionally biased region" description="Low complexity" evidence="8">
    <location>
        <begin position="164"/>
        <end position="175"/>
    </location>
</feature>
<dbReference type="Pfam" id="PF00198">
    <property type="entry name" value="2-oxoacid_dh"/>
    <property type="match status" value="1"/>
</dbReference>
<evidence type="ECO:0000256" key="2">
    <source>
        <dbReference type="ARBA" id="ARBA00007317"/>
    </source>
</evidence>
<accession>A0A1B1YQ16</accession>
<keyword evidence="4 7" id="KW-0808">Transferase</keyword>
<name>A0A1B1YQ16_9GAMM</name>
<evidence type="ECO:0000256" key="5">
    <source>
        <dbReference type="ARBA" id="ARBA00022823"/>
    </source>
</evidence>
<dbReference type="Pfam" id="PF00364">
    <property type="entry name" value="Biotin_lipoyl"/>
    <property type="match status" value="1"/>
</dbReference>
<dbReference type="EC" id="2.3.1.-" evidence="7"/>
<keyword evidence="12" id="KW-1185">Reference proteome</keyword>
<evidence type="ECO:0000259" key="10">
    <source>
        <dbReference type="PROSITE" id="PS51826"/>
    </source>
</evidence>
<dbReference type="InterPro" id="IPR023213">
    <property type="entry name" value="CAT-like_dom_sf"/>
</dbReference>
<dbReference type="PANTHER" id="PTHR43178:SF5">
    <property type="entry name" value="LIPOAMIDE ACYLTRANSFERASE COMPONENT OF BRANCHED-CHAIN ALPHA-KETO ACID DEHYDROGENASE COMPLEX, MITOCHONDRIAL"/>
    <property type="match status" value="1"/>
</dbReference>
<dbReference type="CDD" id="cd06849">
    <property type="entry name" value="lipoyl_domain"/>
    <property type="match status" value="1"/>
</dbReference>
<dbReference type="InterPro" id="IPR036625">
    <property type="entry name" value="E3-bd_dom_sf"/>
</dbReference>
<dbReference type="InterPro" id="IPR000089">
    <property type="entry name" value="Biotin_lipoyl"/>
</dbReference>
<keyword evidence="6 7" id="KW-0012">Acyltransferase</keyword>
<protein>
    <recommendedName>
        <fullName evidence="7">Dihydrolipoamide acetyltransferase component of pyruvate dehydrogenase complex</fullName>
        <ecNumber evidence="7">2.3.1.-</ecNumber>
    </recommendedName>
</protein>